<feature type="signal peptide" evidence="2">
    <location>
        <begin position="1"/>
        <end position="20"/>
    </location>
</feature>
<reference evidence="4" key="1">
    <citation type="submission" date="2022-12" db="EMBL/GenBank/DDBJ databases">
        <authorList>
            <person name="Webb A."/>
        </authorList>
    </citation>
    <scope>NUCLEOTIDE SEQUENCE</scope>
    <source>
        <strain evidence="4">Hp1</strain>
    </source>
</reference>
<evidence type="ECO:0000313" key="4">
    <source>
        <dbReference type="EMBL" id="CAI5711773.1"/>
    </source>
</evidence>
<comment type="caution">
    <text evidence="4">The sequence shown here is derived from an EMBL/GenBank/DDBJ whole genome shotgun (WGS) entry which is preliminary data.</text>
</comment>
<evidence type="ECO:0000259" key="3">
    <source>
        <dbReference type="Pfam" id="PF18634"/>
    </source>
</evidence>
<proteinExistence type="predicted"/>
<protein>
    <recommendedName>
        <fullName evidence="3">RXLR phytopathogen effector protein WY-domain domain-containing protein</fullName>
    </recommendedName>
</protein>
<organism evidence="4 5">
    <name type="scientific">Hyaloperonospora brassicae</name>
    <name type="common">Brassica downy mildew</name>
    <name type="synonym">Peronospora brassicae</name>
    <dbReference type="NCBI Taxonomy" id="162125"/>
    <lineage>
        <taxon>Eukaryota</taxon>
        <taxon>Sar</taxon>
        <taxon>Stramenopiles</taxon>
        <taxon>Oomycota</taxon>
        <taxon>Peronosporomycetes</taxon>
        <taxon>Peronosporales</taxon>
        <taxon>Peronosporaceae</taxon>
        <taxon>Hyaloperonospora</taxon>
    </lineage>
</organism>
<accession>A0AAV0T108</accession>
<name>A0AAV0T108_HYABA</name>
<dbReference type="InterPro" id="IPR040786">
    <property type="entry name" value="RXLR_WY"/>
</dbReference>
<feature type="domain" description="RXLR phytopathogen effector protein WY-domain" evidence="3">
    <location>
        <begin position="377"/>
        <end position="406"/>
    </location>
</feature>
<evidence type="ECO:0000313" key="5">
    <source>
        <dbReference type="Proteomes" id="UP001162031"/>
    </source>
</evidence>
<evidence type="ECO:0000256" key="2">
    <source>
        <dbReference type="SAM" id="SignalP"/>
    </source>
</evidence>
<dbReference type="Pfam" id="PF18634">
    <property type="entry name" value="RXLR_WY"/>
    <property type="match status" value="1"/>
</dbReference>
<evidence type="ECO:0000256" key="1">
    <source>
        <dbReference type="SAM" id="MobiDB-lite"/>
    </source>
</evidence>
<feature type="compositionally biased region" description="Basic and acidic residues" evidence="1">
    <location>
        <begin position="61"/>
        <end position="77"/>
    </location>
</feature>
<sequence length="765" mass="88164">MRLLCHIAVCFFVLLPCASAASTATGGIQKNAVAWNVSDGSPRLETTEADEPTRLQPQDSVADKNDGKHREQEDRGINEPWMSDAGHLLLEADELLLTQQPHLKGALARLMLKKEIETSDARANLIQWIPKSHMPGPVEAYPAASLSVLMKNGRGGEVAEVFLWLRGFEHRKDFADMCQRTLLTQYPEAWPLVSEVWLKSSLSPTEAYRMMLSSPPLAAMNEPHDWFVFCRTMARWMDYLYQYRSLGHDYSDSQVVQVLADKNTGVLKTFFDWVGTVPSAKDDADRMQRSLESLPTLNRWIESKVSPDQAYWQSPKLVNFRLDASDGEASDWAAFLSEFEHWLTFIDVYRSRSNVFTDNHIVEVMKNGGRKNGALKNSLVNNELVKIFQKLRDVPGMKNRADSLQRCLLSDQKILKEHESIHKVWLDSMVHPTELYRILFGPATTSNMQAAVWNPEWKLIRSKLKFWVWYGVKYQSRFGGFDNDQVVDVLKLNRHEQDILYFFNWLQSRRGMEERAEYMQRRMLWISHNKLATFEMMSKVWLGFLVGPTEVLRIMLPPATGHHVAAADRMADWPAIFTTLELWFKYGARYGRLNKGFEDATAVDTLRRNRDEDEVVYFLTSFRTRQDMQSRSDLMLTRMILGSQHQSETLRLMFEAWLQSSVSPVEVYHIMVSSSKLRSGATASGSMGQPDIYFLLKEWLKYVRLYRSVFVTFDDVQVVIVLRHNEGYDGARRFLTRLRGDPDLGAEADTLLQLLKGRPHSTVWN</sequence>
<dbReference type="AlphaFoldDB" id="A0AAV0T108"/>
<gene>
    <name evidence="4" type="ORF">HBR001_LOCUS716</name>
</gene>
<feature type="region of interest" description="Disordered" evidence="1">
    <location>
        <begin position="41"/>
        <end position="79"/>
    </location>
</feature>
<dbReference type="EMBL" id="CANTFL010000086">
    <property type="protein sequence ID" value="CAI5711773.1"/>
    <property type="molecule type" value="Genomic_DNA"/>
</dbReference>
<keyword evidence="2" id="KW-0732">Signal</keyword>
<dbReference type="Proteomes" id="UP001162031">
    <property type="component" value="Unassembled WGS sequence"/>
</dbReference>
<feature type="chain" id="PRO_5043550023" description="RXLR phytopathogen effector protein WY-domain domain-containing protein" evidence="2">
    <location>
        <begin position="21"/>
        <end position="765"/>
    </location>
</feature>
<keyword evidence="5" id="KW-1185">Reference proteome</keyword>